<keyword evidence="2" id="KW-1185">Reference proteome</keyword>
<dbReference type="eggNOG" id="COG0784">
    <property type="taxonomic scope" value="Bacteria"/>
</dbReference>
<dbReference type="STRING" id="1229276.DI53_2424"/>
<proteinExistence type="predicted"/>
<reference evidence="1 2" key="2">
    <citation type="journal article" date="2015" name="PLoS ONE">
        <title>Whole-Genome Optical Mapping and Finished Genome Sequence of Sphingobacterium deserti sp. nov., a New Species Isolated from the Western Desert of China.</title>
        <authorList>
            <person name="Teng C."/>
            <person name="Zhou Z."/>
            <person name="Molnar I."/>
            <person name="Li X."/>
            <person name="Tang R."/>
            <person name="Chen M."/>
            <person name="Wang L."/>
            <person name="Su S."/>
            <person name="Zhang W."/>
            <person name="Lin M."/>
        </authorList>
    </citation>
    <scope>NUCLEOTIDE SEQUENCE [LARGE SCALE GENOMIC DNA]</scope>
    <source>
        <strain evidence="2">ACCC05744</strain>
    </source>
</reference>
<dbReference type="RefSeq" id="WP_037499596.1">
    <property type="nucleotide sequence ID" value="NZ_JJMU01000037.1"/>
</dbReference>
<dbReference type="OrthoDB" id="7284229at2"/>
<organism evidence="1 2">
    <name type="scientific">Sphingobacterium deserti</name>
    <dbReference type="NCBI Taxonomy" id="1229276"/>
    <lineage>
        <taxon>Bacteria</taxon>
        <taxon>Pseudomonadati</taxon>
        <taxon>Bacteroidota</taxon>
        <taxon>Sphingobacteriia</taxon>
        <taxon>Sphingobacteriales</taxon>
        <taxon>Sphingobacteriaceae</taxon>
        <taxon>Sphingobacterium</taxon>
    </lineage>
</organism>
<comment type="caution">
    <text evidence="1">The sequence shown here is derived from an EMBL/GenBank/DDBJ whole genome shotgun (WGS) entry which is preliminary data.</text>
</comment>
<name>A0A0B8T3S8_9SPHI</name>
<gene>
    <name evidence="1" type="ORF">DI53_2424</name>
</gene>
<evidence type="ECO:0000313" key="1">
    <source>
        <dbReference type="EMBL" id="KGE13798.1"/>
    </source>
</evidence>
<dbReference type="AlphaFoldDB" id="A0A0B8T3S8"/>
<accession>A0A0B8T3S8</accession>
<dbReference type="Proteomes" id="UP000031802">
    <property type="component" value="Unassembled WGS sequence"/>
</dbReference>
<reference evidence="2" key="1">
    <citation type="submission" date="2014-04" db="EMBL/GenBank/DDBJ databases">
        <title>Whole-Genome optical mapping and complete genome sequence of Sphingobacterium deserti sp. nov., a new spaces isolated from desert in the west of China.</title>
        <authorList>
            <person name="Teng C."/>
            <person name="Zhou Z."/>
            <person name="Li X."/>
            <person name="Chen M."/>
            <person name="Lin M."/>
            <person name="Wang L."/>
            <person name="Su S."/>
            <person name="Zhang C."/>
            <person name="Zhang W."/>
        </authorList>
    </citation>
    <scope>NUCLEOTIDE SEQUENCE [LARGE SCALE GENOMIC DNA]</scope>
    <source>
        <strain evidence="2">ACCC05744</strain>
    </source>
</reference>
<sequence>MKLEYKILWLDDKMDVIIEGEYQRDMERHLVDEGFTPHITIVKTEADFFDHLNDSYDLIMTDYHLNETDAAARDGDKIIGEVRARSILTEIMFYSAQGEVTDTVKMDRITFVDTRKIVGGDHYEKLTLKAIELIDLTIRKFQHIVSMRGMIMNETSSLDIQMIDIISMAMSNENIKNEVLSDGIFDEINDHLASKTKFIESCKKANNFHKLTKDNYLFSSDFKIRTLSNLLQFIGVENFSQSYKDEIIAIRNKFAHAVLLQDEETGREYFKHGDTGLTFDEELCKKIRKDIMRYKKNFVDLIPHVKSDS</sequence>
<protein>
    <submittedName>
        <fullName evidence="1">Putative prophage encoded two-component system response regulator</fullName>
    </submittedName>
</protein>
<evidence type="ECO:0000313" key="2">
    <source>
        <dbReference type="Proteomes" id="UP000031802"/>
    </source>
</evidence>
<dbReference type="EMBL" id="JJMU01000037">
    <property type="protein sequence ID" value="KGE13798.1"/>
    <property type="molecule type" value="Genomic_DNA"/>
</dbReference>
<dbReference type="PATRIC" id="fig|1229276.3.peg.2492"/>